<dbReference type="Proteomes" id="UP000814128">
    <property type="component" value="Unassembled WGS sequence"/>
</dbReference>
<sequence>ALVGRGTRGYIAVDVDDQQLVFLKDVWPAVGEETETLSVIQTYRRLAEHQVPFLADFAYGGEVPLDWRDTTSPAQSAPNWMFARDHPEYAARTDGDVRLVGKKHVRMVFKKIGRPLHTVKSPKELATITYHALISHDVAVRKALILHRDISNGNILIDKDGKGMLIDWE</sequence>
<evidence type="ECO:0000313" key="1">
    <source>
        <dbReference type="EMBL" id="KAI0030628.1"/>
    </source>
</evidence>
<proteinExistence type="predicted"/>
<reference evidence="1" key="2">
    <citation type="journal article" date="2022" name="New Phytol.">
        <title>Evolutionary transition to the ectomycorrhizal habit in the genomes of a hyperdiverse lineage of mushroom-forming fungi.</title>
        <authorList>
            <person name="Looney B."/>
            <person name="Miyauchi S."/>
            <person name="Morin E."/>
            <person name="Drula E."/>
            <person name="Courty P.E."/>
            <person name="Kohler A."/>
            <person name="Kuo A."/>
            <person name="LaButti K."/>
            <person name="Pangilinan J."/>
            <person name="Lipzen A."/>
            <person name="Riley R."/>
            <person name="Andreopoulos W."/>
            <person name="He G."/>
            <person name="Johnson J."/>
            <person name="Nolan M."/>
            <person name="Tritt A."/>
            <person name="Barry K.W."/>
            <person name="Grigoriev I.V."/>
            <person name="Nagy L.G."/>
            <person name="Hibbett D."/>
            <person name="Henrissat B."/>
            <person name="Matheny P.B."/>
            <person name="Labbe J."/>
            <person name="Martin F.M."/>
        </authorList>
    </citation>
    <scope>NUCLEOTIDE SEQUENCE</scope>
    <source>
        <strain evidence="1">EC-137</strain>
    </source>
</reference>
<name>A0ACB8QFM1_9AGAM</name>
<gene>
    <name evidence="1" type="ORF">K488DRAFT_23138</name>
</gene>
<evidence type="ECO:0000313" key="2">
    <source>
        <dbReference type="Proteomes" id="UP000814128"/>
    </source>
</evidence>
<reference evidence="1" key="1">
    <citation type="submission" date="2021-02" db="EMBL/GenBank/DDBJ databases">
        <authorList>
            <consortium name="DOE Joint Genome Institute"/>
            <person name="Ahrendt S."/>
            <person name="Looney B.P."/>
            <person name="Miyauchi S."/>
            <person name="Morin E."/>
            <person name="Drula E."/>
            <person name="Courty P.E."/>
            <person name="Chicoki N."/>
            <person name="Fauchery L."/>
            <person name="Kohler A."/>
            <person name="Kuo A."/>
            <person name="Labutti K."/>
            <person name="Pangilinan J."/>
            <person name="Lipzen A."/>
            <person name="Riley R."/>
            <person name="Andreopoulos W."/>
            <person name="He G."/>
            <person name="Johnson J."/>
            <person name="Barry K.W."/>
            <person name="Grigoriev I.V."/>
            <person name="Nagy L."/>
            <person name="Hibbett D."/>
            <person name="Henrissat B."/>
            <person name="Matheny P.B."/>
            <person name="Labbe J."/>
            <person name="Martin F."/>
        </authorList>
    </citation>
    <scope>NUCLEOTIDE SEQUENCE</scope>
    <source>
        <strain evidence="1">EC-137</strain>
    </source>
</reference>
<feature type="non-terminal residue" evidence="1">
    <location>
        <position position="1"/>
    </location>
</feature>
<accession>A0ACB8QFM1</accession>
<keyword evidence="2" id="KW-1185">Reference proteome</keyword>
<dbReference type="EMBL" id="MU273612">
    <property type="protein sequence ID" value="KAI0030628.1"/>
    <property type="molecule type" value="Genomic_DNA"/>
</dbReference>
<organism evidence="1 2">
    <name type="scientific">Vararia minispora EC-137</name>
    <dbReference type="NCBI Taxonomy" id="1314806"/>
    <lineage>
        <taxon>Eukaryota</taxon>
        <taxon>Fungi</taxon>
        <taxon>Dikarya</taxon>
        <taxon>Basidiomycota</taxon>
        <taxon>Agaricomycotina</taxon>
        <taxon>Agaricomycetes</taxon>
        <taxon>Russulales</taxon>
        <taxon>Lachnocladiaceae</taxon>
        <taxon>Vararia</taxon>
    </lineage>
</organism>
<comment type="caution">
    <text evidence="1">The sequence shown here is derived from an EMBL/GenBank/DDBJ whole genome shotgun (WGS) entry which is preliminary data.</text>
</comment>
<feature type="non-terminal residue" evidence="1">
    <location>
        <position position="169"/>
    </location>
</feature>
<protein>
    <submittedName>
        <fullName evidence="1">Uncharacterized protein</fullName>
    </submittedName>
</protein>